<protein>
    <recommendedName>
        <fullName evidence="4">TadE-like protein</fullName>
    </recommendedName>
</protein>
<feature type="transmembrane region" description="Helical" evidence="1">
    <location>
        <begin position="21"/>
        <end position="42"/>
    </location>
</feature>
<organism evidence="2 3">
    <name type="scientific">Microterricola gilva</name>
    <dbReference type="NCBI Taxonomy" id="393267"/>
    <lineage>
        <taxon>Bacteria</taxon>
        <taxon>Bacillati</taxon>
        <taxon>Actinomycetota</taxon>
        <taxon>Actinomycetes</taxon>
        <taxon>Micrococcales</taxon>
        <taxon>Microbacteriaceae</taxon>
        <taxon>Microterricola</taxon>
    </lineage>
</organism>
<evidence type="ECO:0008006" key="4">
    <source>
        <dbReference type="Google" id="ProtNLM"/>
    </source>
</evidence>
<dbReference type="OrthoDB" id="5118919at2"/>
<keyword evidence="1" id="KW-1133">Transmembrane helix</keyword>
<keyword evidence="1" id="KW-0812">Transmembrane</keyword>
<dbReference type="EMBL" id="SHLC01000001">
    <property type="protein sequence ID" value="RZU64582.1"/>
    <property type="molecule type" value="Genomic_DNA"/>
</dbReference>
<reference evidence="2 3" key="1">
    <citation type="submission" date="2019-02" db="EMBL/GenBank/DDBJ databases">
        <title>Sequencing the genomes of 1000 actinobacteria strains.</title>
        <authorList>
            <person name="Klenk H.-P."/>
        </authorList>
    </citation>
    <scope>NUCLEOTIDE SEQUENCE [LARGE SCALE GENOMIC DNA]</scope>
    <source>
        <strain evidence="2 3">DSM 18319</strain>
    </source>
</reference>
<evidence type="ECO:0000313" key="3">
    <source>
        <dbReference type="Proteomes" id="UP000291483"/>
    </source>
</evidence>
<sequence length="153" mass="15950">MRPLNFPTSSWSERGSASLEFLTVGMILLVPLVYLVLVMSALQAGALAAEGAAKQAVRVFVQAESDAAGQSAAARALAVTLDDYGLAESESELVIDCSAGARGCLARGETVTVHVRISVGLPFVPDVLELQNRASVPMEAASTQRVSKFWGGG</sequence>
<evidence type="ECO:0000313" key="2">
    <source>
        <dbReference type="EMBL" id="RZU64582.1"/>
    </source>
</evidence>
<keyword evidence="1" id="KW-0472">Membrane</keyword>
<proteinExistence type="predicted"/>
<name>A0A4Q8AJB7_9MICO</name>
<dbReference type="AlphaFoldDB" id="A0A4Q8AJB7"/>
<dbReference type="Proteomes" id="UP000291483">
    <property type="component" value="Unassembled WGS sequence"/>
</dbReference>
<evidence type="ECO:0000256" key="1">
    <source>
        <dbReference type="SAM" id="Phobius"/>
    </source>
</evidence>
<accession>A0A4Q8AJB7</accession>
<comment type="caution">
    <text evidence="2">The sequence shown here is derived from an EMBL/GenBank/DDBJ whole genome shotgun (WGS) entry which is preliminary data.</text>
</comment>
<keyword evidence="3" id="KW-1185">Reference proteome</keyword>
<gene>
    <name evidence="2" type="ORF">EV379_0883</name>
</gene>